<feature type="transmembrane region" description="Helical" evidence="1">
    <location>
        <begin position="182"/>
        <end position="207"/>
    </location>
</feature>
<feature type="transmembrane region" description="Helical" evidence="1">
    <location>
        <begin position="250"/>
        <end position="270"/>
    </location>
</feature>
<keyword evidence="1" id="KW-0472">Membrane</keyword>
<accession>A0ABT8FXK6</accession>
<keyword evidence="4" id="KW-1185">Reference proteome</keyword>
<organism evidence="3 4">
    <name type="scientific">Demequina zhanjiangensis</name>
    <dbReference type="NCBI Taxonomy" id="3051659"/>
    <lineage>
        <taxon>Bacteria</taxon>
        <taxon>Bacillati</taxon>
        <taxon>Actinomycetota</taxon>
        <taxon>Actinomycetes</taxon>
        <taxon>Micrococcales</taxon>
        <taxon>Demequinaceae</taxon>
        <taxon>Demequina</taxon>
    </lineage>
</organism>
<protein>
    <recommendedName>
        <fullName evidence="5">Thioredoxin domain-containing protein</fullName>
    </recommendedName>
</protein>
<sequence>MGTAASSAIRRRVAMPRLLLVLALAVTLLAATPWTAHADDPGITGGTDLAAEAGLDPASDLVLFWGDGCPHCAAEKEWLTAYSEQHPELTLTYYEVWYDEANQQLLMDTAAVYGFEVSGVPTTMVGNNVWIGWSESIQAQVQAALEAGLDPSARPTDDGTGTAGDVVDVPLVGEVSLNDHSLLVSTVIIGFVDGVNPCSLWVISVLLAIVLRTGSRRRVLVVGSTFLAVTAAMYALYMAAFYSALTVIGWMGWIQVVVAAVAGIFGIVSVKDYFAFKQGLSFTISDSAKPGIYKRMRAIAGQDALLPALGATVVLAVGVSLLETPCTAGFPVLWTGMLHANDVGPAATVGLFVAYMIPFLLDELVVFGLAVVTMRATKFQDKHGELLKLFAGVTMLVLAAVMLIDPTLMESPLLALALFAGAFLLAGVIHLVTTRIRATHASSAKGG</sequence>
<feature type="transmembrane region" description="Helical" evidence="1">
    <location>
        <begin position="352"/>
        <end position="374"/>
    </location>
</feature>
<dbReference type="Gene3D" id="3.40.30.10">
    <property type="entry name" value="Glutaredoxin"/>
    <property type="match status" value="1"/>
</dbReference>
<comment type="caution">
    <text evidence="3">The sequence shown here is derived from an EMBL/GenBank/DDBJ whole genome shotgun (WGS) entry which is preliminary data.</text>
</comment>
<feature type="transmembrane region" description="Helical" evidence="1">
    <location>
        <begin position="411"/>
        <end position="432"/>
    </location>
</feature>
<feature type="signal peptide" evidence="2">
    <location>
        <begin position="1"/>
        <end position="38"/>
    </location>
</feature>
<evidence type="ECO:0000256" key="2">
    <source>
        <dbReference type="SAM" id="SignalP"/>
    </source>
</evidence>
<dbReference type="PROSITE" id="PS51354">
    <property type="entry name" value="GLUTAREDOXIN_2"/>
    <property type="match status" value="1"/>
</dbReference>
<proteinExistence type="predicted"/>
<feature type="transmembrane region" description="Helical" evidence="1">
    <location>
        <begin position="219"/>
        <end position="244"/>
    </location>
</feature>
<name>A0ABT8FXK6_9MICO</name>
<dbReference type="SUPFAM" id="SSF52833">
    <property type="entry name" value="Thioredoxin-like"/>
    <property type="match status" value="1"/>
</dbReference>
<keyword evidence="1" id="KW-1133">Transmembrane helix</keyword>
<evidence type="ECO:0000256" key="1">
    <source>
        <dbReference type="SAM" id="Phobius"/>
    </source>
</evidence>
<feature type="transmembrane region" description="Helical" evidence="1">
    <location>
        <begin position="386"/>
        <end position="405"/>
    </location>
</feature>
<dbReference type="EMBL" id="JAUHPV010000001">
    <property type="protein sequence ID" value="MDN4471636.1"/>
    <property type="molecule type" value="Genomic_DNA"/>
</dbReference>
<dbReference type="PROSITE" id="PS00194">
    <property type="entry name" value="THIOREDOXIN_1"/>
    <property type="match status" value="1"/>
</dbReference>
<evidence type="ECO:0000313" key="3">
    <source>
        <dbReference type="EMBL" id="MDN4471636.1"/>
    </source>
</evidence>
<gene>
    <name evidence="3" type="ORF">QQX04_01360</name>
</gene>
<dbReference type="InterPro" id="IPR036249">
    <property type="entry name" value="Thioredoxin-like_sf"/>
</dbReference>
<dbReference type="Proteomes" id="UP001172738">
    <property type="component" value="Unassembled WGS sequence"/>
</dbReference>
<evidence type="ECO:0000313" key="4">
    <source>
        <dbReference type="Proteomes" id="UP001172738"/>
    </source>
</evidence>
<dbReference type="InterPro" id="IPR017937">
    <property type="entry name" value="Thioredoxin_CS"/>
</dbReference>
<reference evidence="3" key="1">
    <citation type="submission" date="2023-06" db="EMBL/GenBank/DDBJ databases">
        <title>SYSU T00b26.</title>
        <authorList>
            <person name="Gao L."/>
            <person name="Fang B.-Z."/>
            <person name="Li W.-J."/>
        </authorList>
    </citation>
    <scope>NUCLEOTIDE SEQUENCE</scope>
    <source>
        <strain evidence="3">SYSU T00b26</strain>
    </source>
</reference>
<keyword evidence="2" id="KW-0732">Signal</keyword>
<evidence type="ECO:0008006" key="5">
    <source>
        <dbReference type="Google" id="ProtNLM"/>
    </source>
</evidence>
<feature type="transmembrane region" description="Helical" evidence="1">
    <location>
        <begin position="304"/>
        <end position="322"/>
    </location>
</feature>
<keyword evidence="1" id="KW-0812">Transmembrane</keyword>
<dbReference type="RefSeq" id="WP_301125460.1">
    <property type="nucleotide sequence ID" value="NZ_JAUHPV010000001.1"/>
</dbReference>
<feature type="chain" id="PRO_5046823651" description="Thioredoxin domain-containing protein" evidence="2">
    <location>
        <begin position="39"/>
        <end position="447"/>
    </location>
</feature>